<evidence type="ECO:0000256" key="3">
    <source>
        <dbReference type="ARBA" id="ARBA00022729"/>
    </source>
</evidence>
<gene>
    <name evidence="6" type="ORF">Q361_10950</name>
</gene>
<dbReference type="Pfam" id="PF18962">
    <property type="entry name" value="Por_Secre_tail"/>
    <property type="match status" value="1"/>
</dbReference>
<dbReference type="GO" id="GO:0016787">
    <property type="term" value="F:hydrolase activity"/>
    <property type="evidence" value="ECO:0007669"/>
    <property type="project" value="UniProtKB-KW"/>
</dbReference>
<protein>
    <submittedName>
        <fullName evidence="6">Putative secreted protein (Por secretion system target)</fullName>
    </submittedName>
</protein>
<dbReference type="NCBIfam" id="TIGR04183">
    <property type="entry name" value="Por_Secre_tail"/>
    <property type="match status" value="1"/>
</dbReference>
<dbReference type="InterPro" id="IPR044925">
    <property type="entry name" value="His-Me_finger_sf"/>
</dbReference>
<comment type="caution">
    <text evidence="6">The sequence shown here is derived from an EMBL/GenBank/DDBJ whole genome shotgun (WGS) entry which is preliminary data.</text>
</comment>
<evidence type="ECO:0000256" key="2">
    <source>
        <dbReference type="ARBA" id="ARBA00022722"/>
    </source>
</evidence>
<evidence type="ECO:0000256" key="1">
    <source>
        <dbReference type="ARBA" id="ARBA00006429"/>
    </source>
</evidence>
<dbReference type="PANTHER" id="PTHR33607">
    <property type="entry name" value="ENDONUCLEASE-1"/>
    <property type="match status" value="1"/>
</dbReference>
<keyword evidence="4" id="KW-0378">Hydrolase</keyword>
<dbReference type="InterPro" id="IPR007346">
    <property type="entry name" value="Endonuclease-I"/>
</dbReference>
<sequence length="659" mass="72008">MKNTALYIFFTLLMSWSSLGQIVINELDADTPSTDNLEFIELKSSTPNMSLDGYVLVFFNGATNGLSNISYYAIDLDTYSTDINGIIHFGNAQVSPTPAIIFPSATLQNGPDAVALYQGNASDFPTGTVAHSNGLIHSLGYTNSTTVCPTALMTALNTTTCIYENQTTTVSKSIQRKNDGSYELATPTPGANNDGSGVVLNYISTSVNGNIVNEGDNLVVTFTTTSNVTQNTTLDFTITNGNFTTSDYLGSCTATITAGTNSASATINVVNDLVNDGDKELKIVISNIPTGFSLYNNNIIIRVLDVNYLVSNFGTPANPTYGNVTPTIPNGYYDSLNGLSGNALKQAIQNIIANPSQVRAHSYGDVWEILKNADQNPANNNQVWLIYTEEPRSKLDQQTGNSIIGKWNREHIFCQSRGNYGDLYNTSADGINVWQASNANDIGAGLTDAHHMRAVDGQENSSRNNRNYGVDYNGPSTTVNSWKGDVARAIFYMAIRYNGLSVVNGNPAENIGQIGDLSTLLNWNTLDPRDDFEMNRNNYIYTWQHNRNPFIDLPNLADYIWGIHFGDIWNNSLATNQINGLDKEAFFVYPNPSGNFITVNNCDLISKIEMVNTVGQILKSVETNICTSISVDDLKAGIYLLNIYSQKNQSASRIKFIKQ</sequence>
<dbReference type="PANTHER" id="PTHR33607:SF2">
    <property type="entry name" value="ENDONUCLEASE-1"/>
    <property type="match status" value="1"/>
</dbReference>
<proteinExistence type="inferred from homology"/>
<accession>A0A2S4N7B7</accession>
<dbReference type="InterPro" id="IPR026444">
    <property type="entry name" value="Secre_tail"/>
</dbReference>
<dbReference type="Gene3D" id="2.60.40.2030">
    <property type="match status" value="1"/>
</dbReference>
<evidence type="ECO:0000313" key="6">
    <source>
        <dbReference type="EMBL" id="POS01590.1"/>
    </source>
</evidence>
<keyword evidence="7" id="KW-1185">Reference proteome</keyword>
<keyword evidence="2" id="KW-0540">Nuclease</keyword>
<dbReference type="EMBL" id="PQNY01000009">
    <property type="protein sequence ID" value="POS01590.1"/>
    <property type="molecule type" value="Genomic_DNA"/>
</dbReference>
<dbReference type="SUPFAM" id="SSF54060">
    <property type="entry name" value="His-Me finger endonucleases"/>
    <property type="match status" value="1"/>
</dbReference>
<dbReference type="Proteomes" id="UP000237056">
    <property type="component" value="Unassembled WGS sequence"/>
</dbReference>
<reference evidence="6 7" key="1">
    <citation type="submission" date="2018-01" db="EMBL/GenBank/DDBJ databases">
        <title>Genomic Encyclopedia of Type Strains, Phase I: the one thousand microbial genomes (KMG-I) project.</title>
        <authorList>
            <person name="Goeker M."/>
        </authorList>
    </citation>
    <scope>NUCLEOTIDE SEQUENCE [LARGE SCALE GENOMIC DNA]</scope>
    <source>
        <strain evidence="6 7">DSM 17960</strain>
    </source>
</reference>
<dbReference type="InterPro" id="IPR038081">
    <property type="entry name" value="CalX-like_sf"/>
</dbReference>
<comment type="similarity">
    <text evidence="1">Belongs to the EndA/NucM nuclease family.</text>
</comment>
<dbReference type="AlphaFoldDB" id="A0A2S4N7B7"/>
<evidence type="ECO:0000259" key="5">
    <source>
        <dbReference type="Pfam" id="PF18962"/>
    </source>
</evidence>
<name>A0A2S4N7B7_9FLAO</name>
<evidence type="ECO:0000313" key="7">
    <source>
        <dbReference type="Proteomes" id="UP000237056"/>
    </source>
</evidence>
<dbReference type="RefSeq" id="WP_245874619.1">
    <property type="nucleotide sequence ID" value="NZ_PQNY01000009.1"/>
</dbReference>
<evidence type="ECO:0000256" key="4">
    <source>
        <dbReference type="ARBA" id="ARBA00022801"/>
    </source>
</evidence>
<keyword evidence="3" id="KW-0732">Signal</keyword>
<dbReference type="Pfam" id="PF04231">
    <property type="entry name" value="Endonuclease_1"/>
    <property type="match status" value="1"/>
</dbReference>
<feature type="domain" description="Secretion system C-terminal sorting" evidence="5">
    <location>
        <begin position="588"/>
        <end position="653"/>
    </location>
</feature>
<dbReference type="GO" id="GO:0004518">
    <property type="term" value="F:nuclease activity"/>
    <property type="evidence" value="ECO:0007669"/>
    <property type="project" value="UniProtKB-KW"/>
</dbReference>
<dbReference type="SUPFAM" id="SSF141072">
    <property type="entry name" value="CalX-like"/>
    <property type="match status" value="1"/>
</dbReference>
<organism evidence="6 7">
    <name type="scientific">Flavobacterium croceum DSM 17960</name>
    <dbReference type="NCBI Taxonomy" id="1121886"/>
    <lineage>
        <taxon>Bacteria</taxon>
        <taxon>Pseudomonadati</taxon>
        <taxon>Bacteroidota</taxon>
        <taxon>Flavobacteriia</taxon>
        <taxon>Flavobacteriales</taxon>
        <taxon>Flavobacteriaceae</taxon>
        <taxon>Flavobacterium</taxon>
    </lineage>
</organism>